<gene>
    <name evidence="1" type="ORF">PXEA_LOCUS35256</name>
</gene>
<keyword evidence="2" id="KW-1185">Reference proteome</keyword>
<sequence>MYAADPTSVWVYNRSIEHKFDMDCFNSAGERRIDYCTAHAPDADWTRLRGERMHFKLFPNGVANATLFCILSPSWHFACDFLPEMGCLDKIYSHFRPGVYFDPTTQPRDDPAGRKEASCVPLAGLELRSSSTLDAPIDPLPTRAGSRPFGAIHKCSLEILEMGSRNGSQPPDDKPFVIHFRATNIATFMAERDDTPISLKVTEAAQHLFISVGQFDANVAEKPVSFFRDLPNSLIFDEEIKIFVEGVRSRRFQKVSRCTCWHPLACFATESRSNASEMPNHLGQLLKVRDKKTLVAVSF</sequence>
<evidence type="ECO:0000313" key="1">
    <source>
        <dbReference type="EMBL" id="VEL41816.1"/>
    </source>
</evidence>
<reference evidence="1" key="1">
    <citation type="submission" date="2018-11" db="EMBL/GenBank/DDBJ databases">
        <authorList>
            <consortium name="Pathogen Informatics"/>
        </authorList>
    </citation>
    <scope>NUCLEOTIDE SEQUENCE</scope>
</reference>
<organism evidence="1 2">
    <name type="scientific">Protopolystoma xenopodis</name>
    <dbReference type="NCBI Taxonomy" id="117903"/>
    <lineage>
        <taxon>Eukaryota</taxon>
        <taxon>Metazoa</taxon>
        <taxon>Spiralia</taxon>
        <taxon>Lophotrochozoa</taxon>
        <taxon>Platyhelminthes</taxon>
        <taxon>Monogenea</taxon>
        <taxon>Polyopisthocotylea</taxon>
        <taxon>Polystomatidea</taxon>
        <taxon>Polystomatidae</taxon>
        <taxon>Protopolystoma</taxon>
    </lineage>
</organism>
<comment type="caution">
    <text evidence="1">The sequence shown here is derived from an EMBL/GenBank/DDBJ whole genome shotgun (WGS) entry which is preliminary data.</text>
</comment>
<proteinExistence type="predicted"/>
<dbReference type="AlphaFoldDB" id="A0A3S5BVC7"/>
<accession>A0A3S5BVC7</accession>
<name>A0A3S5BVC7_9PLAT</name>
<protein>
    <submittedName>
        <fullName evidence="1">Uncharacterized protein</fullName>
    </submittedName>
</protein>
<dbReference type="EMBL" id="CAAALY010271192">
    <property type="protein sequence ID" value="VEL41816.1"/>
    <property type="molecule type" value="Genomic_DNA"/>
</dbReference>
<dbReference type="Proteomes" id="UP000784294">
    <property type="component" value="Unassembled WGS sequence"/>
</dbReference>
<evidence type="ECO:0000313" key="2">
    <source>
        <dbReference type="Proteomes" id="UP000784294"/>
    </source>
</evidence>